<dbReference type="AlphaFoldDB" id="A0A1N6ERW1"/>
<accession>A0A1N6ERW1</accession>
<dbReference type="InterPro" id="IPR038461">
    <property type="entry name" value="Schlafen_AlbA_2_dom_sf"/>
</dbReference>
<keyword evidence="3" id="KW-1185">Reference proteome</keyword>
<dbReference type="GO" id="GO:0003677">
    <property type="term" value="F:DNA binding"/>
    <property type="evidence" value="ECO:0007669"/>
    <property type="project" value="UniProtKB-KW"/>
</dbReference>
<gene>
    <name evidence="2" type="ORF">SAMN04488055_1784</name>
</gene>
<evidence type="ECO:0000259" key="1">
    <source>
        <dbReference type="Pfam" id="PF04326"/>
    </source>
</evidence>
<dbReference type="Gene3D" id="3.30.950.30">
    <property type="entry name" value="Schlafen, AAA domain"/>
    <property type="match status" value="1"/>
</dbReference>
<keyword evidence="2" id="KW-0238">DNA-binding</keyword>
<name>A0A1N6ERW1_9BACT</name>
<feature type="domain" description="Schlafen AlbA-2" evidence="1">
    <location>
        <begin position="26"/>
        <end position="156"/>
    </location>
</feature>
<proteinExistence type="predicted"/>
<sequence length="394" mass="44874">MLLRGKKVTELLNADILSLIDDQIPESLTLDYKRDFKLKDDGEKSEFLADITAFHNTEGGIIIFGLEDEKNENNQNTGIPKLPSENGVLIDNYDNEKNKIEEIVRNSTDPQLNHLAFSELLVVNGCKVFAISIPKNLSLPTRVSFRKSSKFYRRGNAGKYLLGTHELYSLFIKNMEIREKAKEFIYSRINEVRNNHFWDNIGLVPGILIHIIPLSNMGNSTLEFLPSTAQNDMIQMLSPIMSEGYNYNHCFEGFIIHSHPYNDLYSYNLIFRDGSIEIFTTGVFSQDGSGYYSLSGELLASCLLEQLKKAFVYFSTIEVEGPFCISLALNNLEGVPFSGSYRQRKSFRTPNIQFPVIVIQSFEQDFKKAIASMFHVIWQSAGYEMCPSDILQKI</sequence>
<dbReference type="EMBL" id="FSRA01000001">
    <property type="protein sequence ID" value="SIN85684.1"/>
    <property type="molecule type" value="Genomic_DNA"/>
</dbReference>
<dbReference type="InterPro" id="IPR007421">
    <property type="entry name" value="Schlafen_AlbA_2_dom"/>
</dbReference>
<evidence type="ECO:0000313" key="3">
    <source>
        <dbReference type="Proteomes" id="UP000185003"/>
    </source>
</evidence>
<protein>
    <submittedName>
        <fullName evidence="2">Putative DNA-binding domain-containing protein</fullName>
    </submittedName>
</protein>
<dbReference type="RefSeq" id="WP_074238904.1">
    <property type="nucleotide sequence ID" value="NZ_FSRA01000001.1"/>
</dbReference>
<dbReference type="Pfam" id="PF04326">
    <property type="entry name" value="SLFN_AlbA_2"/>
    <property type="match status" value="1"/>
</dbReference>
<reference evidence="2 3" key="1">
    <citation type="submission" date="2016-11" db="EMBL/GenBank/DDBJ databases">
        <authorList>
            <person name="Jaros S."/>
            <person name="Januszkiewicz K."/>
            <person name="Wedrychowicz H."/>
        </authorList>
    </citation>
    <scope>NUCLEOTIDE SEQUENCE [LARGE SCALE GENOMIC DNA]</scope>
    <source>
        <strain evidence="2 3">DSM 24787</strain>
    </source>
</reference>
<dbReference type="OrthoDB" id="9768354at2"/>
<dbReference type="STRING" id="536979.SAMN04488055_1784"/>
<evidence type="ECO:0000313" key="2">
    <source>
        <dbReference type="EMBL" id="SIN85684.1"/>
    </source>
</evidence>
<organism evidence="2 3">
    <name type="scientific">Chitinophaga niabensis</name>
    <dbReference type="NCBI Taxonomy" id="536979"/>
    <lineage>
        <taxon>Bacteria</taxon>
        <taxon>Pseudomonadati</taxon>
        <taxon>Bacteroidota</taxon>
        <taxon>Chitinophagia</taxon>
        <taxon>Chitinophagales</taxon>
        <taxon>Chitinophagaceae</taxon>
        <taxon>Chitinophaga</taxon>
    </lineage>
</organism>
<dbReference type="Proteomes" id="UP000185003">
    <property type="component" value="Unassembled WGS sequence"/>
</dbReference>